<accession>A0A1N7F761</accession>
<evidence type="ECO:0000256" key="2">
    <source>
        <dbReference type="ARBA" id="ARBA00022576"/>
    </source>
</evidence>
<dbReference type="Pfam" id="PF00155">
    <property type="entry name" value="Aminotran_1_2"/>
    <property type="match status" value="1"/>
</dbReference>
<keyword evidence="6" id="KW-0238">DNA-binding</keyword>
<dbReference type="AlphaFoldDB" id="A0A1N7F761"/>
<dbReference type="InterPro" id="IPR050859">
    <property type="entry name" value="Class-I_PLP-dep_aminotransf"/>
</dbReference>
<evidence type="ECO:0000259" key="5">
    <source>
        <dbReference type="Pfam" id="PF00155"/>
    </source>
</evidence>
<dbReference type="InterPro" id="IPR004839">
    <property type="entry name" value="Aminotransferase_I/II_large"/>
</dbReference>
<dbReference type="STRING" id="1198245.SAMN05444858_13135"/>
<dbReference type="InterPro" id="IPR015424">
    <property type="entry name" value="PyrdxlP-dep_Trfase"/>
</dbReference>
<dbReference type="EMBL" id="FTNF01000031">
    <property type="protein sequence ID" value="SIR96191.1"/>
    <property type="molecule type" value="Genomic_DNA"/>
</dbReference>
<dbReference type="Gene3D" id="3.40.640.10">
    <property type="entry name" value="Type I PLP-dependent aspartate aminotransferase-like (Major domain)"/>
    <property type="match status" value="1"/>
</dbReference>
<evidence type="ECO:0000313" key="7">
    <source>
        <dbReference type="Proteomes" id="UP000186004"/>
    </source>
</evidence>
<feature type="domain" description="Aminotransferase class I/classII large" evidence="5">
    <location>
        <begin position="63"/>
        <end position="411"/>
    </location>
</feature>
<dbReference type="GO" id="GO:1901605">
    <property type="term" value="P:alpha-amino acid metabolic process"/>
    <property type="evidence" value="ECO:0007669"/>
    <property type="project" value="TreeGrafter"/>
</dbReference>
<comment type="cofactor">
    <cofactor evidence="1">
        <name>pyridoxal 5'-phosphate</name>
        <dbReference type="ChEBI" id="CHEBI:597326"/>
    </cofactor>
</comment>
<keyword evidence="7" id="KW-1185">Reference proteome</keyword>
<name>A0A1N7F761_9ACTN</name>
<dbReference type="InterPro" id="IPR015421">
    <property type="entry name" value="PyrdxlP-dep_Trfase_major"/>
</dbReference>
<keyword evidence="4" id="KW-0663">Pyridoxal phosphate</keyword>
<keyword evidence="3 6" id="KW-0808">Transferase</keyword>
<evidence type="ECO:0000256" key="1">
    <source>
        <dbReference type="ARBA" id="ARBA00001933"/>
    </source>
</evidence>
<dbReference type="CDD" id="cd00609">
    <property type="entry name" value="AAT_like"/>
    <property type="match status" value="1"/>
</dbReference>
<protein>
    <submittedName>
        <fullName evidence="6">DNA-binding transcriptional regulator, MocR family, contains an aminotransferase domain</fullName>
    </submittedName>
</protein>
<dbReference type="Gene3D" id="3.90.1150.10">
    <property type="entry name" value="Aspartate Aminotransferase, domain 1"/>
    <property type="match status" value="1"/>
</dbReference>
<gene>
    <name evidence="6" type="ORF">SAMN05444858_13135</name>
</gene>
<dbReference type="PANTHER" id="PTHR42790:SF19">
    <property type="entry name" value="KYNURENINE_ALPHA-AMINOADIPATE AMINOTRANSFERASE, MITOCHONDRIAL"/>
    <property type="match status" value="1"/>
</dbReference>
<organism evidence="6 7">
    <name type="scientific">Micromonospora avicenniae</name>
    <dbReference type="NCBI Taxonomy" id="1198245"/>
    <lineage>
        <taxon>Bacteria</taxon>
        <taxon>Bacillati</taxon>
        <taxon>Actinomycetota</taxon>
        <taxon>Actinomycetes</taxon>
        <taxon>Micromonosporales</taxon>
        <taxon>Micromonosporaceae</taxon>
        <taxon>Micromonospora</taxon>
    </lineage>
</organism>
<dbReference type="InterPro" id="IPR015422">
    <property type="entry name" value="PyrdxlP-dep_Trfase_small"/>
</dbReference>
<dbReference type="PANTHER" id="PTHR42790">
    <property type="entry name" value="AMINOTRANSFERASE"/>
    <property type="match status" value="1"/>
</dbReference>
<proteinExistence type="predicted"/>
<sequence length="420" mass="45787">MRVERRIRQVQHDPLALPARLAAPRVRPRSPDPVAQDADIAVPSAYPRWPPVRSTAMTAEQLISFARGAPSLDIVDVEGLKAAAVRAFDADPAGVTAYGTSVGYPPLRRWIAEKHRVAPEQVLITNGSLQADAFLFNHLVRPGDAVVVERPTYDRTLLNLKQMGGELHGVTIQPDGLDTAELRKLLESGVRPRLAHVIPNYQNPAGVTLSLEKRRELLDLAAEYGFTIFEDDPYADIRFRGEALPSMLSLDTRNVVVHASSFTKTVCPGVRVGYLVGATDLIADIAKKATSLYISPGMVSEAIVHQFCVSGDIDRSIETVRVALGERARVLAESLRRHLPEARFVEPDGGYFLWVELPEDVLAERVAPAAAERGVAVVKGSDFVIDGGRHALRLAYSAVTADKIDEGVRRLAEAVKAVRG</sequence>
<dbReference type="Proteomes" id="UP000186004">
    <property type="component" value="Unassembled WGS sequence"/>
</dbReference>
<dbReference type="GO" id="GO:0003677">
    <property type="term" value="F:DNA binding"/>
    <property type="evidence" value="ECO:0007669"/>
    <property type="project" value="UniProtKB-KW"/>
</dbReference>
<evidence type="ECO:0000256" key="4">
    <source>
        <dbReference type="ARBA" id="ARBA00022898"/>
    </source>
</evidence>
<dbReference type="GO" id="GO:0008483">
    <property type="term" value="F:transaminase activity"/>
    <property type="evidence" value="ECO:0007669"/>
    <property type="project" value="UniProtKB-KW"/>
</dbReference>
<reference evidence="6 7" key="1">
    <citation type="submission" date="2017-01" db="EMBL/GenBank/DDBJ databases">
        <authorList>
            <person name="Mah S.A."/>
            <person name="Swanson W.J."/>
            <person name="Moy G.W."/>
            <person name="Vacquier V.D."/>
        </authorList>
    </citation>
    <scope>NUCLEOTIDE SEQUENCE [LARGE SCALE GENOMIC DNA]</scope>
    <source>
        <strain evidence="6 7">DSM 45758</strain>
    </source>
</reference>
<evidence type="ECO:0000313" key="6">
    <source>
        <dbReference type="EMBL" id="SIR96191.1"/>
    </source>
</evidence>
<keyword evidence="2 6" id="KW-0032">Aminotransferase</keyword>
<dbReference type="GO" id="GO:0030170">
    <property type="term" value="F:pyridoxal phosphate binding"/>
    <property type="evidence" value="ECO:0007669"/>
    <property type="project" value="InterPro"/>
</dbReference>
<dbReference type="SUPFAM" id="SSF53383">
    <property type="entry name" value="PLP-dependent transferases"/>
    <property type="match status" value="1"/>
</dbReference>
<evidence type="ECO:0000256" key="3">
    <source>
        <dbReference type="ARBA" id="ARBA00022679"/>
    </source>
</evidence>